<gene>
    <name evidence="2" type="ORF">Cvel_31703</name>
</gene>
<feature type="region of interest" description="Disordered" evidence="1">
    <location>
        <begin position="1"/>
        <end position="28"/>
    </location>
</feature>
<protein>
    <submittedName>
        <fullName evidence="2">Uncharacterized protein</fullName>
    </submittedName>
</protein>
<feature type="compositionally biased region" description="Basic and acidic residues" evidence="1">
    <location>
        <begin position="85"/>
        <end position="106"/>
    </location>
</feature>
<evidence type="ECO:0000313" key="2">
    <source>
        <dbReference type="EMBL" id="CEM47942.1"/>
    </source>
</evidence>
<dbReference type="EMBL" id="CDMZ01003889">
    <property type="protein sequence ID" value="CEM47942.1"/>
    <property type="molecule type" value="Genomic_DNA"/>
</dbReference>
<dbReference type="VEuPathDB" id="CryptoDB:Cvel_31703"/>
<feature type="compositionally biased region" description="Polar residues" evidence="1">
    <location>
        <begin position="110"/>
        <end position="121"/>
    </location>
</feature>
<organism evidence="2">
    <name type="scientific">Chromera velia CCMP2878</name>
    <dbReference type="NCBI Taxonomy" id="1169474"/>
    <lineage>
        <taxon>Eukaryota</taxon>
        <taxon>Sar</taxon>
        <taxon>Alveolata</taxon>
        <taxon>Colpodellida</taxon>
        <taxon>Chromeraceae</taxon>
        <taxon>Chromera</taxon>
    </lineage>
</organism>
<feature type="region of interest" description="Disordered" evidence="1">
    <location>
        <begin position="80"/>
        <end position="124"/>
    </location>
</feature>
<evidence type="ECO:0000256" key="1">
    <source>
        <dbReference type="SAM" id="MobiDB-lite"/>
    </source>
</evidence>
<dbReference type="AlphaFoldDB" id="A0A0G4HU51"/>
<feature type="compositionally biased region" description="Pro residues" evidence="1">
    <location>
        <begin position="10"/>
        <end position="25"/>
    </location>
</feature>
<proteinExistence type="predicted"/>
<name>A0A0G4HU51_9ALVE</name>
<accession>A0A0G4HU51</accession>
<sequence length="313" mass="34850">MPHRLFSSSLPPPPQSEVQSSPPPLSAFREKTTAISCESSDWWDELLKKIMAAHGESRKEALSSVDLFLETADTELKEAMTMGRTKAERVESLPPPESDKSTKLDDPNANLKTNSVTVSDTGETEKEVVDAVSEVEERSLKALRAARLAAPLKSLRSIVGRARDLLREQSVVQEEKQMSEKLIEVPIPSTSKEVLGGSLVLAALICSLAVASGNPIWFSAVPLSPVPPLMWSFYTRSKFKKRKREALGRMGFLEYDILRLGAMIDKEVAVLFLETEKESRKTRTEASLRDSALEDAAREAEKVVQETTWKFRY</sequence>
<reference evidence="2" key="1">
    <citation type="submission" date="2014-11" db="EMBL/GenBank/DDBJ databases">
        <authorList>
            <person name="Otto D Thomas"/>
            <person name="Naeem Raeece"/>
        </authorList>
    </citation>
    <scope>NUCLEOTIDE SEQUENCE</scope>
</reference>